<gene>
    <name evidence="1" type="ordered locus">Mmcs_0816</name>
</gene>
<dbReference type="AlphaFoldDB" id="A0A5Q5BFG4"/>
<organism evidence="1">
    <name type="scientific">Mycobacterium sp. (strain MCS)</name>
    <dbReference type="NCBI Taxonomy" id="164756"/>
    <lineage>
        <taxon>Bacteria</taxon>
        <taxon>Bacillati</taxon>
        <taxon>Actinomycetota</taxon>
        <taxon>Actinomycetes</taxon>
        <taxon>Mycobacteriales</taxon>
        <taxon>Mycobacteriaceae</taxon>
        <taxon>Mycobacterium</taxon>
    </lineage>
</organism>
<dbReference type="KEGG" id="mmc:Mmcs_0816"/>
<sequence length="282" mass="30887">MRGPSIIERTMSISYSIGIDGRAWQYHSRSDRHSKTACWAIAFDLLNTSSLLRQHVADGKVSFAINRKMNNWQTGRSKNLDLVIARASGGSGETASVGLEELAVRYAIRLSDAERALLRSLPSSSTGAAGSTVLVALEAKACMTAHMKARPRLFDELDASHSTVHGDNNNALAVGFAMVNHAERFVSPVNQSGSEVHYNRHKQPADTLKVIEKLREINRRPGPQTGQSGFDAFGIMVVELENDSSPMHIVTGPPAPQPDNDFHYEKMIMRTAHLYDSSFAAV</sequence>
<protein>
    <submittedName>
        <fullName evidence="1">Uncharacterized protein</fullName>
    </submittedName>
</protein>
<proteinExistence type="predicted"/>
<dbReference type="EMBL" id="CP000384">
    <property type="protein sequence ID" value="ABG06935.1"/>
    <property type="molecule type" value="Genomic_DNA"/>
</dbReference>
<accession>A0A5Q5BFG4</accession>
<evidence type="ECO:0000313" key="1">
    <source>
        <dbReference type="EMBL" id="ABG06935.1"/>
    </source>
</evidence>
<name>A0A5Q5BFG4_MYCSS</name>
<reference evidence="1" key="1">
    <citation type="submission" date="2006-06" db="EMBL/GenBank/DDBJ databases">
        <title>Complete sequence of chromosome of Mycobacterium sp. MCS.</title>
        <authorList>
            <consortium name="US DOE Joint Genome Institute"/>
            <person name="Copeland A."/>
            <person name="Lucas S."/>
            <person name="Lapidus A."/>
            <person name="Barry K."/>
            <person name="Detter J.C."/>
            <person name="Glavina del Rio T."/>
            <person name="Hammon N."/>
            <person name="Israni S."/>
            <person name="Dalin E."/>
            <person name="Tice H."/>
            <person name="Pitluck S."/>
            <person name="Martinez M."/>
            <person name="Schmutz J."/>
            <person name="Larimer F."/>
            <person name="Land M."/>
            <person name="Hauser L."/>
            <person name="Kyrpides N."/>
            <person name="Kim E."/>
            <person name="Miller C.D."/>
            <person name="Hughes J.E."/>
            <person name="Anderson A.J."/>
            <person name="Sims R.C."/>
            <person name="Richardson P."/>
        </authorList>
    </citation>
    <scope>NUCLEOTIDE SEQUENCE [LARGE SCALE GENOMIC DNA]</scope>
    <source>
        <strain evidence="1">MCS</strain>
    </source>
</reference>